<dbReference type="EMBL" id="CP015376">
    <property type="protein sequence ID" value="ANC34232.1"/>
    <property type="molecule type" value="Genomic_DNA"/>
</dbReference>
<gene>
    <name evidence="1" type="ORF">P029_02420</name>
</gene>
<reference evidence="1 2" key="1">
    <citation type="journal article" date="2013" name="Pathogens">
        <title>An Emerging Tick-Borne Disease of Humans Is Caused by a Subset of Strains with Conserved Genome Structure.</title>
        <authorList>
            <person name="Barbet A.F."/>
            <person name="Al-Khedery B."/>
            <person name="Stuen S."/>
            <person name="Granquist E.G."/>
            <person name="Felsheim R.F."/>
            <person name="Munderloh U.G."/>
        </authorList>
    </citation>
    <scope>NUCLEOTIDE SEQUENCE [LARGE SCALE GENOMIC DNA]</scope>
    <source>
        <strain evidence="1 2">Norway variant2</strain>
    </source>
</reference>
<evidence type="ECO:0000313" key="1">
    <source>
        <dbReference type="EMBL" id="ANC34232.1"/>
    </source>
</evidence>
<dbReference type="AlphaFoldDB" id="A0A168HA92"/>
<proteinExistence type="predicted"/>
<evidence type="ECO:0000313" key="2">
    <source>
        <dbReference type="Proteomes" id="UP000053801"/>
    </source>
</evidence>
<name>A0A168HA92_ANAPH</name>
<dbReference type="Proteomes" id="UP000053801">
    <property type="component" value="Chromosome"/>
</dbReference>
<protein>
    <submittedName>
        <fullName evidence="1">Uncharacterized protein</fullName>
    </submittedName>
</protein>
<sequence length="62" mass="7107">MNFSTGDYSKVSCMTTHKPEHITILVNEYGTFEDILEEIVIGISDGHYILPRAYKLAERVPY</sequence>
<organism evidence="1 2">
    <name type="scientific">Anaplasma phagocytophilum str. Norway variant2</name>
    <dbReference type="NCBI Taxonomy" id="1392507"/>
    <lineage>
        <taxon>Bacteria</taxon>
        <taxon>Pseudomonadati</taxon>
        <taxon>Pseudomonadota</taxon>
        <taxon>Alphaproteobacteria</taxon>
        <taxon>Rickettsiales</taxon>
        <taxon>Anaplasmataceae</taxon>
        <taxon>Anaplasma</taxon>
        <taxon>phagocytophilum group</taxon>
    </lineage>
</organism>
<reference evidence="1 2" key="2">
    <citation type="journal article" date="2014" name="Pathogens">
        <title>Comparative Genomics Identifies a Potential Marker of Human-Virulent Anaplasma phagocytophilum.</title>
        <authorList>
            <person name="Al-Khedery B."/>
            <person name="Barbet A.F."/>
        </authorList>
    </citation>
    <scope>NUCLEOTIDE SEQUENCE [LARGE SCALE GENOMIC DNA]</scope>
    <source>
        <strain evidence="1 2">Norway variant2</strain>
    </source>
</reference>
<accession>A0A168HA92</accession>